<dbReference type="CDD" id="cd06578">
    <property type="entry name" value="HemD"/>
    <property type="match status" value="1"/>
</dbReference>
<dbReference type="PANTHER" id="PTHR12390">
    <property type="entry name" value="UROPORPHYRINOGEN III SYNTHASE"/>
    <property type="match status" value="1"/>
</dbReference>
<dbReference type="InterPro" id="IPR036108">
    <property type="entry name" value="4pyrrol_syn_uPrphyn_synt_sf"/>
</dbReference>
<evidence type="ECO:0000256" key="1">
    <source>
        <dbReference type="SAM" id="MobiDB-lite"/>
    </source>
</evidence>
<dbReference type="Gene3D" id="3.40.50.10090">
    <property type="match status" value="2"/>
</dbReference>
<dbReference type="PANTHER" id="PTHR12390:SF0">
    <property type="entry name" value="UROPORPHYRINOGEN-III SYNTHASE"/>
    <property type="match status" value="1"/>
</dbReference>
<evidence type="ECO:0000313" key="3">
    <source>
        <dbReference type="EMBL" id="KAK6334361.1"/>
    </source>
</evidence>
<feature type="region of interest" description="Disordered" evidence="1">
    <location>
        <begin position="35"/>
        <end position="60"/>
    </location>
</feature>
<gene>
    <name evidence="3" type="ORF">TWF730_003574</name>
</gene>
<sequence length="377" mass="41038">MANRPRGYQLLQNSNRPRCRHLGYTAILQSLALPAGNPPSLSQRTPPTTAPPQPATTPTKALTRKKMKPILLLKTKSTPTDPYDVLLASAGYTPIFVPVLQHHAVNGDVVREYVLSGGLVPVEGSDEGVRKFGAIIITSQRAVEALGTILDELKETHAQIVQTLLQTTTIYVVGPATRNSLINLGFQKERVVGEECGNGAVLADLIVEHYSNNFITDNDKGPGDLLFLTGETHSTIIPSRVPEKLKGKSGGLDVKVEEVVVYKTGVMEEFEADFRSCLQRLEVGDAAAEGEEEKERWIVFFSPTGTDAALRVLGEREEGKETNRGLKYKCCSIGPTTKDFMYQKFKRAADAMAKTPSPDGVLEAIRSPARVVAQLVS</sequence>
<dbReference type="GO" id="GO:0005829">
    <property type="term" value="C:cytosol"/>
    <property type="evidence" value="ECO:0007669"/>
    <property type="project" value="TreeGrafter"/>
</dbReference>
<dbReference type="AlphaFoldDB" id="A0AAV9U4U3"/>
<dbReference type="SUPFAM" id="SSF69618">
    <property type="entry name" value="HemD-like"/>
    <property type="match status" value="1"/>
</dbReference>
<proteinExistence type="predicted"/>
<dbReference type="Proteomes" id="UP001373714">
    <property type="component" value="Unassembled WGS sequence"/>
</dbReference>
<dbReference type="GO" id="GO:0004852">
    <property type="term" value="F:uroporphyrinogen-III synthase activity"/>
    <property type="evidence" value="ECO:0007669"/>
    <property type="project" value="InterPro"/>
</dbReference>
<dbReference type="InterPro" id="IPR039793">
    <property type="entry name" value="UROS/Hem4"/>
</dbReference>
<dbReference type="Pfam" id="PF02602">
    <property type="entry name" value="HEM4"/>
    <property type="match status" value="1"/>
</dbReference>
<dbReference type="EMBL" id="JAVHNS010000015">
    <property type="protein sequence ID" value="KAK6334361.1"/>
    <property type="molecule type" value="Genomic_DNA"/>
</dbReference>
<name>A0AAV9U4U3_9PEZI</name>
<protein>
    <recommendedName>
        <fullName evidence="2">Tetrapyrrole biosynthesis uroporphyrinogen III synthase domain-containing protein</fullName>
    </recommendedName>
</protein>
<evidence type="ECO:0000259" key="2">
    <source>
        <dbReference type="Pfam" id="PF02602"/>
    </source>
</evidence>
<dbReference type="GO" id="GO:0006780">
    <property type="term" value="P:uroporphyrinogen III biosynthetic process"/>
    <property type="evidence" value="ECO:0007669"/>
    <property type="project" value="InterPro"/>
</dbReference>
<reference evidence="3 4" key="1">
    <citation type="submission" date="2019-10" db="EMBL/GenBank/DDBJ databases">
        <authorList>
            <person name="Palmer J.M."/>
        </authorList>
    </citation>
    <scope>NUCLEOTIDE SEQUENCE [LARGE SCALE GENOMIC DNA]</scope>
    <source>
        <strain evidence="3 4">TWF730</strain>
    </source>
</reference>
<keyword evidence="4" id="KW-1185">Reference proteome</keyword>
<evidence type="ECO:0000313" key="4">
    <source>
        <dbReference type="Proteomes" id="UP001373714"/>
    </source>
</evidence>
<comment type="caution">
    <text evidence="3">The sequence shown here is derived from an EMBL/GenBank/DDBJ whole genome shotgun (WGS) entry which is preliminary data.</text>
</comment>
<accession>A0AAV9U4U3</accession>
<feature type="domain" description="Tetrapyrrole biosynthesis uroporphyrinogen III synthase" evidence="2">
    <location>
        <begin position="84"/>
        <end position="362"/>
    </location>
</feature>
<dbReference type="InterPro" id="IPR003754">
    <property type="entry name" value="4pyrrol_synth_uPrphyn_synth"/>
</dbReference>
<organism evidence="3 4">
    <name type="scientific">Orbilia blumenaviensis</name>
    <dbReference type="NCBI Taxonomy" id="1796055"/>
    <lineage>
        <taxon>Eukaryota</taxon>
        <taxon>Fungi</taxon>
        <taxon>Dikarya</taxon>
        <taxon>Ascomycota</taxon>
        <taxon>Pezizomycotina</taxon>
        <taxon>Orbiliomycetes</taxon>
        <taxon>Orbiliales</taxon>
        <taxon>Orbiliaceae</taxon>
        <taxon>Orbilia</taxon>
    </lineage>
</organism>